<comment type="catalytic activity">
    <reaction evidence="1">
        <text>Random endo-hydrolysis of N-acetyl-beta-D-glucosaminide (1-&gt;4)-beta-linkages in chitin and chitodextrins.</text>
        <dbReference type="EC" id="3.2.1.14"/>
    </reaction>
</comment>
<dbReference type="SUPFAM" id="SSF54556">
    <property type="entry name" value="Chitinase insertion domain"/>
    <property type="match status" value="1"/>
</dbReference>
<dbReference type="InterPro" id="IPR001223">
    <property type="entry name" value="Glyco_hydro18_cat"/>
</dbReference>
<dbReference type="InterPro" id="IPR050314">
    <property type="entry name" value="Glycosyl_Hydrlase_18"/>
</dbReference>
<feature type="chain" id="PRO_5045811382" description="chitinase" evidence="4">
    <location>
        <begin position="20"/>
        <end position="376"/>
    </location>
</feature>
<evidence type="ECO:0000313" key="7">
    <source>
        <dbReference type="Proteomes" id="UP001597112"/>
    </source>
</evidence>
<keyword evidence="3" id="KW-0146">Chitin degradation</keyword>
<keyword evidence="4" id="KW-0732">Signal</keyword>
<evidence type="ECO:0000256" key="4">
    <source>
        <dbReference type="SAM" id="SignalP"/>
    </source>
</evidence>
<comment type="caution">
    <text evidence="6">The sequence shown here is derived from an EMBL/GenBank/DDBJ whole genome shotgun (WGS) entry which is preliminary data.</text>
</comment>
<dbReference type="Pfam" id="PF00704">
    <property type="entry name" value="Glyco_hydro_18"/>
    <property type="match status" value="1"/>
</dbReference>
<dbReference type="InterPro" id="IPR017853">
    <property type="entry name" value="GH"/>
</dbReference>
<keyword evidence="3" id="KW-0624">Polysaccharide degradation</keyword>
<dbReference type="SUPFAM" id="SSF51445">
    <property type="entry name" value="(Trans)glycosidases"/>
    <property type="match status" value="1"/>
</dbReference>
<dbReference type="EMBL" id="JBHTKA010000001">
    <property type="protein sequence ID" value="MFD0997858.1"/>
    <property type="molecule type" value="Genomic_DNA"/>
</dbReference>
<name>A0ABW3JXX9_9BACT</name>
<proteinExistence type="predicted"/>
<dbReference type="RefSeq" id="WP_377573547.1">
    <property type="nucleotide sequence ID" value="NZ_JBHTKA010000001.1"/>
</dbReference>
<dbReference type="Gene3D" id="3.20.20.80">
    <property type="entry name" value="Glycosidases"/>
    <property type="match status" value="1"/>
</dbReference>
<keyword evidence="7" id="KW-1185">Reference proteome</keyword>
<evidence type="ECO:0000256" key="1">
    <source>
        <dbReference type="ARBA" id="ARBA00000822"/>
    </source>
</evidence>
<dbReference type="Proteomes" id="UP001597112">
    <property type="component" value="Unassembled WGS sequence"/>
</dbReference>
<dbReference type="PANTHER" id="PTHR11177">
    <property type="entry name" value="CHITINASE"/>
    <property type="match status" value="1"/>
</dbReference>
<dbReference type="PANTHER" id="PTHR11177:SF317">
    <property type="entry name" value="CHITINASE 12-RELATED"/>
    <property type="match status" value="1"/>
</dbReference>
<keyword evidence="6" id="KW-0378">Hydrolase</keyword>
<feature type="domain" description="GH18" evidence="5">
    <location>
        <begin position="25"/>
        <end position="362"/>
    </location>
</feature>
<gene>
    <name evidence="6" type="ORF">ACFQ21_01020</name>
</gene>
<dbReference type="CDD" id="cd06548">
    <property type="entry name" value="GH18_chitinase"/>
    <property type="match status" value="1"/>
</dbReference>
<dbReference type="InterPro" id="IPR029070">
    <property type="entry name" value="Chitinase_insertion_sf"/>
</dbReference>
<keyword evidence="3" id="KW-0119">Carbohydrate metabolism</keyword>
<evidence type="ECO:0000313" key="6">
    <source>
        <dbReference type="EMBL" id="MFD0997858.1"/>
    </source>
</evidence>
<dbReference type="GO" id="GO:0016787">
    <property type="term" value="F:hydrolase activity"/>
    <property type="evidence" value="ECO:0007669"/>
    <property type="project" value="UniProtKB-KW"/>
</dbReference>
<evidence type="ECO:0000256" key="3">
    <source>
        <dbReference type="ARBA" id="ARBA00023024"/>
    </source>
</evidence>
<dbReference type="PROSITE" id="PS51910">
    <property type="entry name" value="GH18_2"/>
    <property type="match status" value="1"/>
</dbReference>
<evidence type="ECO:0000259" key="5">
    <source>
        <dbReference type="PROSITE" id="PS51910"/>
    </source>
</evidence>
<dbReference type="Gene3D" id="3.10.50.10">
    <property type="match status" value="1"/>
</dbReference>
<dbReference type="EC" id="3.2.1.14" evidence="2"/>
<dbReference type="SMART" id="SM00636">
    <property type="entry name" value="Glyco_18"/>
    <property type="match status" value="1"/>
</dbReference>
<protein>
    <recommendedName>
        <fullName evidence="2">chitinase</fullName>
        <ecNumber evidence="2">3.2.1.14</ecNumber>
    </recommendedName>
</protein>
<reference evidence="7" key="1">
    <citation type="journal article" date="2019" name="Int. J. Syst. Evol. Microbiol.">
        <title>The Global Catalogue of Microorganisms (GCM) 10K type strain sequencing project: providing services to taxonomists for standard genome sequencing and annotation.</title>
        <authorList>
            <consortium name="The Broad Institute Genomics Platform"/>
            <consortium name="The Broad Institute Genome Sequencing Center for Infectious Disease"/>
            <person name="Wu L."/>
            <person name="Ma J."/>
        </authorList>
    </citation>
    <scope>NUCLEOTIDE SEQUENCE [LARGE SCALE GENOMIC DNA]</scope>
    <source>
        <strain evidence="7">CCUG 58938</strain>
    </source>
</reference>
<feature type="signal peptide" evidence="4">
    <location>
        <begin position="1"/>
        <end position="19"/>
    </location>
</feature>
<accession>A0ABW3JXX9</accession>
<evidence type="ECO:0000256" key="2">
    <source>
        <dbReference type="ARBA" id="ARBA00012729"/>
    </source>
</evidence>
<dbReference type="InterPro" id="IPR011583">
    <property type="entry name" value="Chitinase_II/V-like_cat"/>
</dbReference>
<sequence>MMHRSIFIFLFLFAFNTYAQQPARLNVIAYYSAGPEQVDNLPAEKLSHIIFSFCHLTGNKLTVDNRRDSTTITKLVNLKKRNPKLKVILSLGGWSGCPSCSDVFSTDAGRKEFAQSVLQLNQKFKSDGIDLDWEYPTIEGYPGHKYTLEDKPNFTALVRELRKVLGPKYEVSFAAGGFQKFLEESVDWKEVMKEVDRVNLMTYDLVNGYSTVTGHHTALYSTPQLRESTDNCVQYLLKIGVPANKLVIGGAFYGRMWEGVVATNNGLYQSGKFKAGVDFKNFDKQISEEKGFVKYWDDVAKAPYAYNAAEKLFITYDDKRSLALKTQYAIDQKLDGIMFWELSLDTDKDGLLDAIVKTVDAAQKGKPQKAKAGKKK</sequence>
<organism evidence="6 7">
    <name type="scientific">Ohtaekwangia kribbensis</name>
    <dbReference type="NCBI Taxonomy" id="688913"/>
    <lineage>
        <taxon>Bacteria</taxon>
        <taxon>Pseudomonadati</taxon>
        <taxon>Bacteroidota</taxon>
        <taxon>Cytophagia</taxon>
        <taxon>Cytophagales</taxon>
        <taxon>Fulvivirgaceae</taxon>
        <taxon>Ohtaekwangia</taxon>
    </lineage>
</organism>